<dbReference type="WBParaSite" id="TASK_0000382301-mRNA-1">
    <property type="protein sequence ID" value="TASK_0000382301-mRNA-1"/>
    <property type="gene ID" value="TASK_0000382301"/>
</dbReference>
<proteinExistence type="inferred from homology"/>
<sequence>MTDQYPRLDGRSLEDSHTNIFALTDLSGIHYRIYIPKNDGNYSIYDDPLLSAYNNCLRENLMCAWVRRKRVGTEPHKPDIYSNFSKELWVFWYGSDDPCTRSRDRLISSDLEEISSGNWGNGLTYETRCVLFKALHNVIERYLLNKGYVRLGKWFLQPCNSQSIRDKAQYSINFSFFLHGESTVCASLDIRRFPKFKSLTPRILSFCEKSGGRFSVVLAPYGITAHLVVPSQAHTNDAFVDKELELWKRFFPIRSPGGNCTHLNSSAHQNSFYLDLLTPNKSSPAQQQQQCPRPDASLKRSSASYTEQLPEFVDVLIGGFRMRYPTCFVLIAEDQLTSITEHLQDGPERRLTLPPKSRQTTSESYGFPHPRLPLKQLPSTKRRVYLATRALQRALRFERSFVPELDCFHVRSRLPTQSTVDEAVFKTNSEAKSPQIVLPLHRRSDSISRMLCAFVSEIDASLGNGGGGNSDVPISSLRRQPSSTDPLMPKLSPQPSNPVVFGVGGVSAAANDSHSASNSVAVAASSFQTTHHIGAAKPPCLFNSQLINPRESGPTHSKPKPMDWNETFVSSIAPKLPRCVVRIPQAPTQQTKPLPPSTVKPEVTGSETSWLARQVVHQCRRPPTIHLSYLDQVNYLEHSSTSFGEEFILQPRHQCHPQMPSGHQYGCAIGVIMDMYGVNNDSQVFQQQQHHFCQASHPYCKQDQPYSTKDLDTYTHDSLVPESFHHTLGEEIYGPNFKPEGPLKSSCLMRNQMRHTSVRSLLSSSGSGHLGPAELAAMYPTPPPFEITLSAGSSGSCPQLSPTEVKPLLPCPSETDFLYPEEGNLRQKESLTNAIVQSILHNTRPLFDQEVVCFHREWQFMCPPSVQIPFSAKFKLTPEELHQYREVDVTLRPTRGFEPASGPTNGQHDGLFLHLPRRLPYPPQRPNHHPSRGHSQVDYTALATEPDSSTFDLDELRGSDALKVNIILSDSLLNLFKDHNFDSCNICECATSILGMEIDVYVSAPSPAPTRSCNCGFSALVNRKFALAGNLFWEDEVEVASLSIASVDVAKLRPRKPPPSRAATTACLPVLTQWMRGPLEEFGVRFLVEWLQSVETATSVTEVRQGTVEKDALYDYNDVCALTASALEQSACDLSSLAEAMMGGCSPRENAMTKHLRLDEATRKEGVGFHPAVFRQLPSDLPSNKNDQIRLLGSVRLWLQEAIDQLESTYKVEGPLTWKAFHQLAGRGHSESSKAQPIPQFRVGGGLKNGNTNVLISPFSVRDWDHLSLTPLSRPKRVAFAVVLPSWQSHGVSPVGLESQRRSVETLSTFFYELSSAFENCLFGQHYPYYQPKAGNPDSAFIHVQCSFPYKDENDLSSGFSPVNARQSRRRQQSGSSGTHLTDALLFSLQRYKSGAIHAVRKALSERGVALPDGSCSSILAPFAGMQDMAPSVPPVILSKISPLNGQGPLTTAFDPNADSQYDVTLVIYLIDPFTQAIMGDESRNLTTRCLAETAGRMTAQLPASWRQRVSVQLLPMSHIISPRCGVVGREDGGDAGLLSHIKSMALAVYTSIDRVISPSLINANRTLTGMGPAADKEVISANFQKDHTHRVYAPAYTLAQSHDLWGQWDVHPAEPLQPSSVLFVSYCLSEDLQWLLATCTDQYGTLAQQTFINIGAPEFICAPSGQSAAGTGTDGFHVSTRRLALARLWDFIISVIATSSNPWRLVVGRLGRLGHGELKGWCGFLSRKNLQNVNRSLRANCALCNVITLTPATMSNNGPTYRGKSTATINLTADSRVPNTCVHETPSLISACLVSTEPQSTFRLFPGSDLNTGDLGGSSSHGGGGHGGGSGGGGGGGGGGGSASVSGGGAGVAGGPAGQASAGPFSNGVISAAGYAPSTTHILVFPTSTSAQAQSEQDDINFTEIFSELYEDNDLDDHTTVNMPSLDTLTTPTSAGPGCNLANVVVGVVGGGGSCSGVVQDPNGVGTGQLMPMTRTGIPAEPNIHGMPYEVACRERAKYFLDALLPFGVPDPQSEKPSLMQQPLALGYYVSTAPVGPLPTWFWAACQQTRRNSPVCLKSSLHLHCTLVGVDDDAAANGGQQCPSSNSATAGGHLLDSSVTCDVLRFVLECYNALSWLSYDPCINDRRSCLPVHMLSLAQLYQAAKAFI</sequence>
<dbReference type="PANTHER" id="PTHR48249:SF3">
    <property type="entry name" value="MEDIATOR OF RNA POLYMERASE II TRANSCRIPTION SUBUNIT 13"/>
    <property type="match status" value="1"/>
</dbReference>
<feature type="region of interest" description="Disordered" evidence="10">
    <location>
        <begin position="1359"/>
        <end position="1379"/>
    </location>
</feature>
<evidence type="ECO:0000256" key="5">
    <source>
        <dbReference type="ARBA" id="ARBA00023015"/>
    </source>
</evidence>
<dbReference type="Pfam" id="PF18296">
    <property type="entry name" value="MID_MedPIWI"/>
    <property type="match status" value="1"/>
</dbReference>
<feature type="compositionally biased region" description="Polar residues" evidence="10">
    <location>
        <begin position="279"/>
        <end position="291"/>
    </location>
</feature>
<evidence type="ECO:0000313" key="14">
    <source>
        <dbReference type="WBParaSite" id="TASK_0000382301-mRNA-1"/>
    </source>
</evidence>
<feature type="region of interest" description="Disordered" evidence="10">
    <location>
        <begin position="279"/>
        <end position="301"/>
    </location>
</feature>
<dbReference type="InterPro" id="IPR051139">
    <property type="entry name" value="Mediator_complx_sub13"/>
</dbReference>
<dbReference type="InterPro" id="IPR009401">
    <property type="entry name" value="Med13_C"/>
</dbReference>
<dbReference type="PANTHER" id="PTHR48249">
    <property type="entry name" value="MEDIATOR OF RNA POLYMERASE II TRANSCRIPTION SUBUNIT 13"/>
    <property type="match status" value="1"/>
</dbReference>
<evidence type="ECO:0000259" key="13">
    <source>
        <dbReference type="Pfam" id="PF18296"/>
    </source>
</evidence>
<evidence type="ECO:0000259" key="11">
    <source>
        <dbReference type="Pfam" id="PF06333"/>
    </source>
</evidence>
<dbReference type="GO" id="GO:0016592">
    <property type="term" value="C:mediator complex"/>
    <property type="evidence" value="ECO:0007669"/>
    <property type="project" value="InterPro"/>
</dbReference>
<comment type="subcellular location">
    <subcellularLocation>
        <location evidence="1 9">Nucleus</location>
    </subcellularLocation>
</comment>
<name>A0A0R3W221_TAEAS</name>
<keyword evidence="5 9" id="KW-0805">Transcription regulation</keyword>
<dbReference type="Pfam" id="PF06333">
    <property type="entry name" value="Med13_C"/>
    <property type="match status" value="2"/>
</dbReference>
<evidence type="ECO:0000256" key="8">
    <source>
        <dbReference type="ARBA" id="ARBA00023242"/>
    </source>
</evidence>
<evidence type="ECO:0000256" key="7">
    <source>
        <dbReference type="ARBA" id="ARBA00023163"/>
    </source>
</evidence>
<evidence type="ECO:0000256" key="2">
    <source>
        <dbReference type="ARBA" id="ARBA00009354"/>
    </source>
</evidence>
<feature type="region of interest" description="Disordered" evidence="10">
    <location>
        <begin position="465"/>
        <end position="492"/>
    </location>
</feature>
<dbReference type="InterPro" id="IPR041285">
    <property type="entry name" value="MID_MedPIWI"/>
</dbReference>
<comment type="similarity">
    <text evidence="2 9">Belongs to the Mediator complex subunit 13 family.</text>
</comment>
<feature type="domain" description="Mediator complex subunit Med13 N-terminal" evidence="12">
    <location>
        <begin position="12"/>
        <end position="279"/>
    </location>
</feature>
<evidence type="ECO:0000256" key="4">
    <source>
        <dbReference type="ARBA" id="ARBA00022491"/>
    </source>
</evidence>
<evidence type="ECO:0000256" key="6">
    <source>
        <dbReference type="ARBA" id="ARBA00023159"/>
    </source>
</evidence>
<feature type="domain" description="MID" evidence="13">
    <location>
        <begin position="1304"/>
        <end position="1552"/>
    </location>
</feature>
<keyword evidence="4 9" id="KW-0678">Repressor</keyword>
<organism evidence="14">
    <name type="scientific">Taenia asiatica</name>
    <name type="common">Asian tapeworm</name>
    <dbReference type="NCBI Taxonomy" id="60517"/>
    <lineage>
        <taxon>Eukaryota</taxon>
        <taxon>Metazoa</taxon>
        <taxon>Spiralia</taxon>
        <taxon>Lophotrochozoa</taxon>
        <taxon>Platyhelminthes</taxon>
        <taxon>Cestoda</taxon>
        <taxon>Eucestoda</taxon>
        <taxon>Cyclophyllidea</taxon>
        <taxon>Taeniidae</taxon>
        <taxon>Taenia</taxon>
    </lineage>
</organism>
<evidence type="ECO:0000256" key="3">
    <source>
        <dbReference type="ARBA" id="ARBA00019618"/>
    </source>
</evidence>
<keyword evidence="6 9" id="KW-0010">Activator</keyword>
<dbReference type="InterPro" id="IPR021643">
    <property type="entry name" value="Mediator_Med13_N"/>
</dbReference>
<dbReference type="STRING" id="60517.A0A0R3W221"/>
<keyword evidence="8 9" id="KW-0539">Nucleus</keyword>
<reference evidence="14" key="1">
    <citation type="submission" date="2017-02" db="UniProtKB">
        <authorList>
            <consortium name="WormBaseParasite"/>
        </authorList>
    </citation>
    <scope>IDENTIFICATION</scope>
</reference>
<feature type="domain" description="Mediator complex subunit Med13 C-terminal" evidence="11">
    <location>
        <begin position="1593"/>
        <end position="1812"/>
    </location>
</feature>
<feature type="compositionally biased region" description="Basic and acidic residues" evidence="10">
    <location>
        <begin position="342"/>
        <end position="351"/>
    </location>
</feature>
<keyword evidence="7 9" id="KW-0804">Transcription</keyword>
<dbReference type="Pfam" id="PF11597">
    <property type="entry name" value="Med13_N"/>
    <property type="match status" value="1"/>
</dbReference>
<evidence type="ECO:0000256" key="10">
    <source>
        <dbReference type="SAM" id="MobiDB-lite"/>
    </source>
</evidence>
<accession>A0A0R3W221</accession>
<feature type="region of interest" description="Disordered" evidence="10">
    <location>
        <begin position="342"/>
        <end position="373"/>
    </location>
</feature>
<evidence type="ECO:0000259" key="12">
    <source>
        <dbReference type="Pfam" id="PF11597"/>
    </source>
</evidence>
<comment type="subunit">
    <text evidence="9">Component of the Mediator complex.</text>
</comment>
<evidence type="ECO:0000256" key="9">
    <source>
        <dbReference type="RuleBase" id="RU364134"/>
    </source>
</evidence>
<feature type="compositionally biased region" description="Gly residues" evidence="10">
    <location>
        <begin position="1815"/>
        <end position="1845"/>
    </location>
</feature>
<dbReference type="GO" id="GO:0003713">
    <property type="term" value="F:transcription coactivator activity"/>
    <property type="evidence" value="ECO:0007669"/>
    <property type="project" value="TreeGrafter"/>
</dbReference>
<feature type="region of interest" description="Disordered" evidence="10">
    <location>
        <begin position="1814"/>
        <end position="1845"/>
    </location>
</feature>
<feature type="domain" description="Mediator complex subunit Med13 C-terminal" evidence="11">
    <location>
        <begin position="1876"/>
        <end position="2136"/>
    </location>
</feature>
<comment type="function">
    <text evidence="9">Component of the Mediator complex, a coactivator involved in regulated transcription of nearly all RNA polymerase II-dependent genes. Mediator functions as a bridge to convey information from gene-specific regulatory proteins to the basal RNA polymerase II transcription machinery. Mediator is recruited to promoters by direct interactions with regulatory proteins and serves as a scaffold for the assembly of a functional preinitiation complex with RNA polymerase II and the general transcription factors.</text>
</comment>
<evidence type="ECO:0000256" key="1">
    <source>
        <dbReference type="ARBA" id="ARBA00004123"/>
    </source>
</evidence>
<dbReference type="GO" id="GO:0045944">
    <property type="term" value="P:positive regulation of transcription by RNA polymerase II"/>
    <property type="evidence" value="ECO:0007669"/>
    <property type="project" value="TreeGrafter"/>
</dbReference>
<protein>
    <recommendedName>
        <fullName evidence="3 9">Mediator of RNA polymerase II transcription subunit 13</fullName>
    </recommendedName>
</protein>